<sequence>MRPILADISARLLCLGTFGYERRRATSATELPDSCASSTIRHLSSSDQFRRALRSFPISDTAIVST</sequence>
<organism evidence="1">
    <name type="scientific">Sinorhizobium medicae</name>
    <dbReference type="NCBI Taxonomy" id="110321"/>
    <lineage>
        <taxon>Bacteria</taxon>
        <taxon>Pseudomonadati</taxon>
        <taxon>Pseudomonadota</taxon>
        <taxon>Alphaproteobacteria</taxon>
        <taxon>Hyphomicrobiales</taxon>
        <taxon>Rhizobiaceae</taxon>
        <taxon>Sinorhizobium/Ensifer group</taxon>
        <taxon>Sinorhizobium</taxon>
    </lineage>
</organism>
<proteinExistence type="predicted"/>
<accession>A0A508X7G1</accession>
<protein>
    <submittedName>
        <fullName evidence="1">Uncharacterized protein</fullName>
    </submittedName>
</protein>
<name>A0A508X7G1_9HYPH</name>
<dbReference type="EMBL" id="CABFNB010000163">
    <property type="protein sequence ID" value="VTZ65806.1"/>
    <property type="molecule type" value="Genomic_DNA"/>
</dbReference>
<dbReference type="Proteomes" id="UP000507954">
    <property type="component" value="Unassembled WGS sequence"/>
</dbReference>
<evidence type="ECO:0000313" key="1">
    <source>
        <dbReference type="EMBL" id="VTZ65806.1"/>
    </source>
</evidence>
<reference evidence="1" key="1">
    <citation type="submission" date="2019-06" db="EMBL/GenBank/DDBJ databases">
        <authorList>
            <person name="Le Quere A."/>
            <person name="Colella S."/>
        </authorList>
    </citation>
    <scope>NUCLEOTIDE SEQUENCE</scope>
    <source>
        <strain evidence="1">EmedicaeMD41</strain>
    </source>
</reference>
<dbReference type="AlphaFoldDB" id="A0A508X7G1"/>
<gene>
    <name evidence="1" type="ORF">EMEDMD4_910023</name>
</gene>